<proteinExistence type="predicted"/>
<protein>
    <submittedName>
        <fullName evidence="1">Uncharacterized protein</fullName>
    </submittedName>
</protein>
<name>A0A167SSV4_9AGAM</name>
<sequence length="80" mass="8853">MAETASMFDFWLVVKSWGKMTIDCAKRAMSSIKSFCKAIVQTIRLVLRATESVEISVPGYARTAVRPTAQGPVLEMQDVV</sequence>
<gene>
    <name evidence="1" type="ORF">FIBSPDRAFT_970277</name>
</gene>
<dbReference type="Proteomes" id="UP000076532">
    <property type="component" value="Unassembled WGS sequence"/>
</dbReference>
<accession>A0A167SSV4</accession>
<evidence type="ECO:0000313" key="2">
    <source>
        <dbReference type="Proteomes" id="UP000076532"/>
    </source>
</evidence>
<evidence type="ECO:0000313" key="1">
    <source>
        <dbReference type="EMBL" id="KZP02212.1"/>
    </source>
</evidence>
<organism evidence="1 2">
    <name type="scientific">Athelia psychrophila</name>
    <dbReference type="NCBI Taxonomy" id="1759441"/>
    <lineage>
        <taxon>Eukaryota</taxon>
        <taxon>Fungi</taxon>
        <taxon>Dikarya</taxon>
        <taxon>Basidiomycota</taxon>
        <taxon>Agaricomycotina</taxon>
        <taxon>Agaricomycetes</taxon>
        <taxon>Agaricomycetidae</taxon>
        <taxon>Atheliales</taxon>
        <taxon>Atheliaceae</taxon>
        <taxon>Athelia</taxon>
    </lineage>
</organism>
<reference evidence="1 2" key="1">
    <citation type="journal article" date="2016" name="Mol. Biol. Evol.">
        <title>Comparative Genomics of Early-Diverging Mushroom-Forming Fungi Provides Insights into the Origins of Lignocellulose Decay Capabilities.</title>
        <authorList>
            <person name="Nagy L.G."/>
            <person name="Riley R."/>
            <person name="Tritt A."/>
            <person name="Adam C."/>
            <person name="Daum C."/>
            <person name="Floudas D."/>
            <person name="Sun H."/>
            <person name="Yadav J.S."/>
            <person name="Pangilinan J."/>
            <person name="Larsson K.H."/>
            <person name="Matsuura K."/>
            <person name="Barry K."/>
            <person name="Labutti K."/>
            <person name="Kuo R."/>
            <person name="Ohm R.A."/>
            <person name="Bhattacharya S.S."/>
            <person name="Shirouzu T."/>
            <person name="Yoshinaga Y."/>
            <person name="Martin F.M."/>
            <person name="Grigoriev I.V."/>
            <person name="Hibbett D.S."/>
        </authorList>
    </citation>
    <scope>NUCLEOTIDE SEQUENCE [LARGE SCALE GENOMIC DNA]</scope>
    <source>
        <strain evidence="1 2">CBS 109695</strain>
    </source>
</reference>
<keyword evidence="2" id="KW-1185">Reference proteome</keyword>
<dbReference type="EMBL" id="KV418822">
    <property type="protein sequence ID" value="KZP02212.1"/>
    <property type="molecule type" value="Genomic_DNA"/>
</dbReference>
<dbReference type="AlphaFoldDB" id="A0A167SSV4"/>